<feature type="signal peptide" evidence="1">
    <location>
        <begin position="1"/>
        <end position="21"/>
    </location>
</feature>
<dbReference type="PANTHER" id="PTHR14859:SF1">
    <property type="entry name" value="PGAP2-INTERACTING PROTEIN"/>
    <property type="match status" value="1"/>
</dbReference>
<feature type="domain" description="Endonuclease/exonuclease/phosphatase" evidence="2">
    <location>
        <begin position="27"/>
        <end position="267"/>
    </location>
</feature>
<dbReference type="SUPFAM" id="SSF56219">
    <property type="entry name" value="DNase I-like"/>
    <property type="match status" value="1"/>
</dbReference>
<keyword evidence="4" id="KW-1185">Reference proteome</keyword>
<dbReference type="RefSeq" id="WP_380905709.1">
    <property type="nucleotide sequence ID" value="NZ_JBHUEG010000012.1"/>
</dbReference>
<sequence>MRKIQFTLLLMCIMFASQAQMKELKIISYNIYVGMKTDTTANKHVFSEWFRKQDADVVGLQEVTGFTQSSLEEWARSYGHRYAVLLIEGEKYPVAFTSKYPITGVQKVTDNMDRGFIQATIGGQTFIVLHLSPFDYRTRRTEVDLLLAHVKNQPQITDWVLMGDFNSFSSVDSLAYRDGRLKENLRKYEAKYPPYKKLIDNKIDYQVIDEVLAAGFSDALKIHHPEFVKTVHPRRFEPKQGRDVPTRIDYIFVSKRFSSRVTKAEVIVDQFTDNHSDHYPMMMKLKLKR</sequence>
<dbReference type="EMBL" id="JBHULR010000015">
    <property type="protein sequence ID" value="MFD2549392.1"/>
    <property type="molecule type" value="Genomic_DNA"/>
</dbReference>
<dbReference type="InterPro" id="IPR036691">
    <property type="entry name" value="Endo/exonu/phosph_ase_sf"/>
</dbReference>
<evidence type="ECO:0000313" key="4">
    <source>
        <dbReference type="Proteomes" id="UP001597545"/>
    </source>
</evidence>
<keyword evidence="3" id="KW-0255">Endonuclease</keyword>
<dbReference type="Pfam" id="PF03372">
    <property type="entry name" value="Exo_endo_phos"/>
    <property type="match status" value="1"/>
</dbReference>
<dbReference type="InterPro" id="IPR005135">
    <property type="entry name" value="Endo/exonuclease/phosphatase"/>
</dbReference>
<dbReference type="Proteomes" id="UP001597545">
    <property type="component" value="Unassembled WGS sequence"/>
</dbReference>
<keyword evidence="1" id="KW-0732">Signal</keyword>
<keyword evidence="3" id="KW-0378">Hydrolase</keyword>
<gene>
    <name evidence="3" type="ORF">ACFSR5_17220</name>
</gene>
<comment type="caution">
    <text evidence="3">The sequence shown here is derived from an EMBL/GenBank/DDBJ whole genome shotgun (WGS) entry which is preliminary data.</text>
</comment>
<proteinExistence type="predicted"/>
<name>A0ABW5KKA2_9SPHI</name>
<dbReference type="InterPro" id="IPR051916">
    <property type="entry name" value="GPI-anchor_lipid_remodeler"/>
</dbReference>
<feature type="chain" id="PRO_5047187783" evidence="1">
    <location>
        <begin position="22"/>
        <end position="289"/>
    </location>
</feature>
<protein>
    <submittedName>
        <fullName evidence="3">Endonuclease/exonuclease/phosphatase family protein</fullName>
    </submittedName>
</protein>
<organism evidence="3 4">
    <name type="scientific">Sphingobacterium suaedae</name>
    <dbReference type="NCBI Taxonomy" id="1686402"/>
    <lineage>
        <taxon>Bacteria</taxon>
        <taxon>Pseudomonadati</taxon>
        <taxon>Bacteroidota</taxon>
        <taxon>Sphingobacteriia</taxon>
        <taxon>Sphingobacteriales</taxon>
        <taxon>Sphingobacteriaceae</taxon>
        <taxon>Sphingobacterium</taxon>
    </lineage>
</organism>
<accession>A0ABW5KKA2</accession>
<dbReference type="GO" id="GO:0004519">
    <property type="term" value="F:endonuclease activity"/>
    <property type="evidence" value="ECO:0007669"/>
    <property type="project" value="UniProtKB-KW"/>
</dbReference>
<evidence type="ECO:0000313" key="3">
    <source>
        <dbReference type="EMBL" id="MFD2549392.1"/>
    </source>
</evidence>
<evidence type="ECO:0000256" key="1">
    <source>
        <dbReference type="SAM" id="SignalP"/>
    </source>
</evidence>
<dbReference type="PANTHER" id="PTHR14859">
    <property type="entry name" value="CALCOFLUOR WHITE HYPERSENSITIVE PROTEIN PRECURSOR"/>
    <property type="match status" value="1"/>
</dbReference>
<dbReference type="Gene3D" id="3.60.10.10">
    <property type="entry name" value="Endonuclease/exonuclease/phosphatase"/>
    <property type="match status" value="1"/>
</dbReference>
<evidence type="ECO:0000259" key="2">
    <source>
        <dbReference type="Pfam" id="PF03372"/>
    </source>
</evidence>
<reference evidence="4" key="1">
    <citation type="journal article" date="2019" name="Int. J. Syst. Evol. Microbiol.">
        <title>The Global Catalogue of Microorganisms (GCM) 10K type strain sequencing project: providing services to taxonomists for standard genome sequencing and annotation.</title>
        <authorList>
            <consortium name="The Broad Institute Genomics Platform"/>
            <consortium name="The Broad Institute Genome Sequencing Center for Infectious Disease"/>
            <person name="Wu L."/>
            <person name="Ma J."/>
        </authorList>
    </citation>
    <scope>NUCLEOTIDE SEQUENCE [LARGE SCALE GENOMIC DNA]</scope>
    <source>
        <strain evidence="4">KCTC 42662</strain>
    </source>
</reference>
<keyword evidence="3" id="KW-0540">Nuclease</keyword>